<dbReference type="AlphaFoldDB" id="A0A934K5E4"/>
<keyword evidence="2 4" id="KW-0808">Transferase</keyword>
<keyword evidence="3 4" id="KW-0949">S-adenosyl-L-methionine</keyword>
<comment type="function">
    <text evidence="4">Methyltransferase required for the conversion of demethylmenaquinol (DMKH2) to menaquinol (MKH2).</text>
</comment>
<dbReference type="SUPFAM" id="SSF53335">
    <property type="entry name" value="S-adenosyl-L-methionine-dependent methyltransferases"/>
    <property type="match status" value="1"/>
</dbReference>
<dbReference type="CDD" id="cd02440">
    <property type="entry name" value="AdoMet_MTases"/>
    <property type="match status" value="1"/>
</dbReference>
<dbReference type="PROSITE" id="PS01183">
    <property type="entry name" value="UBIE_1"/>
    <property type="match status" value="1"/>
</dbReference>
<dbReference type="InterPro" id="IPR004033">
    <property type="entry name" value="UbiE/COQ5_MeTrFase"/>
</dbReference>
<keyword evidence="6" id="KW-1185">Reference proteome</keyword>
<dbReference type="PANTHER" id="PTHR43591">
    <property type="entry name" value="METHYLTRANSFERASE"/>
    <property type="match status" value="1"/>
</dbReference>
<evidence type="ECO:0000256" key="2">
    <source>
        <dbReference type="ARBA" id="ARBA00022679"/>
    </source>
</evidence>
<dbReference type="GO" id="GO:0032259">
    <property type="term" value="P:methylation"/>
    <property type="evidence" value="ECO:0007669"/>
    <property type="project" value="UniProtKB-KW"/>
</dbReference>
<feature type="binding site" evidence="4">
    <location>
        <position position="58"/>
    </location>
    <ligand>
        <name>S-adenosyl-L-methionine</name>
        <dbReference type="ChEBI" id="CHEBI:59789"/>
    </ligand>
</feature>
<sequence length="234" mass="25128">MAERDPAAVEAMFDSLARRYDLLNTILSAGDDGRWRRRTAAAAGLAIGGRALDVACGSGKLTAALRRHSGGGLIVGLDFSARMLGEAARRSPGPVYLRGDALRLPFAEATFEAVTIAFGLRNLADPELGMREMRRVLRPDGAALVLEFVRPQRGPLGRLYRAYLVHVLPRVGGLVSGQPAAYRFLSSTVDSYRTPEELVAMAGRAGWKDVRIELLTLGTVALLSGRAPAEASRD</sequence>
<evidence type="ECO:0000256" key="1">
    <source>
        <dbReference type="ARBA" id="ARBA00022603"/>
    </source>
</evidence>
<organism evidence="5 6">
    <name type="scientific">Candidatus Nephthysia bennettiae</name>
    <dbReference type="NCBI Taxonomy" id="3127016"/>
    <lineage>
        <taxon>Bacteria</taxon>
        <taxon>Bacillati</taxon>
        <taxon>Candidatus Dormiibacterota</taxon>
        <taxon>Candidatus Dormibacteria</taxon>
        <taxon>Candidatus Dormibacterales</taxon>
        <taxon>Candidatus Dormibacteraceae</taxon>
        <taxon>Candidatus Nephthysia</taxon>
    </lineage>
</organism>
<dbReference type="Pfam" id="PF01209">
    <property type="entry name" value="Ubie_methyltran"/>
    <property type="match status" value="1"/>
</dbReference>
<protein>
    <recommendedName>
        <fullName evidence="4">Demethylmenaquinone methyltransferase</fullName>
        <ecNumber evidence="4">2.1.1.163</ecNumber>
    </recommendedName>
</protein>
<dbReference type="InterPro" id="IPR023576">
    <property type="entry name" value="UbiE/COQ5_MeTrFase_CS"/>
</dbReference>
<dbReference type="GO" id="GO:0009234">
    <property type="term" value="P:menaquinone biosynthetic process"/>
    <property type="evidence" value="ECO:0007669"/>
    <property type="project" value="UniProtKB-UniRule"/>
</dbReference>
<name>A0A934K5E4_9BACT</name>
<evidence type="ECO:0000256" key="4">
    <source>
        <dbReference type="HAMAP-Rule" id="MF_01813"/>
    </source>
</evidence>
<dbReference type="HAMAP" id="MF_01813">
    <property type="entry name" value="MenG_UbiE_methyltr"/>
    <property type="match status" value="1"/>
</dbReference>
<dbReference type="PANTHER" id="PTHR43591:SF24">
    <property type="entry name" value="2-METHOXY-6-POLYPRENYL-1,4-BENZOQUINOL METHYLASE, MITOCHONDRIAL"/>
    <property type="match status" value="1"/>
</dbReference>
<comment type="caution">
    <text evidence="4">Lacks conserved residue(s) required for the propagation of feature annotation.</text>
</comment>
<dbReference type="EMBL" id="JAEKNR010000142">
    <property type="protein sequence ID" value="MBJ7599189.1"/>
    <property type="molecule type" value="Genomic_DNA"/>
</dbReference>
<proteinExistence type="inferred from homology"/>
<accession>A0A934K5E4</accession>
<dbReference type="GO" id="GO:0043770">
    <property type="term" value="F:demethylmenaquinone methyltransferase activity"/>
    <property type="evidence" value="ECO:0007669"/>
    <property type="project" value="UniProtKB-UniRule"/>
</dbReference>
<dbReference type="NCBIfam" id="TIGR01934">
    <property type="entry name" value="MenG_MenH_UbiE"/>
    <property type="match status" value="1"/>
</dbReference>
<feature type="binding site" evidence="4">
    <location>
        <begin position="100"/>
        <end position="101"/>
    </location>
    <ligand>
        <name>S-adenosyl-L-methionine</name>
        <dbReference type="ChEBI" id="CHEBI:59789"/>
    </ligand>
</feature>
<evidence type="ECO:0000256" key="3">
    <source>
        <dbReference type="ARBA" id="ARBA00022691"/>
    </source>
</evidence>
<reference evidence="5" key="1">
    <citation type="submission" date="2020-10" db="EMBL/GenBank/DDBJ databases">
        <title>Ca. Dormibacterota MAGs.</title>
        <authorList>
            <person name="Montgomery K."/>
        </authorList>
    </citation>
    <scope>NUCLEOTIDE SEQUENCE [LARGE SCALE GENOMIC DNA]</scope>
    <source>
        <strain evidence="5">SC8812_S17_10</strain>
    </source>
</reference>
<evidence type="ECO:0000313" key="6">
    <source>
        <dbReference type="Proteomes" id="UP000612893"/>
    </source>
</evidence>
<keyword evidence="5" id="KW-0830">Ubiquinone</keyword>
<keyword evidence="4" id="KW-0474">Menaquinone biosynthesis</keyword>
<evidence type="ECO:0000313" key="5">
    <source>
        <dbReference type="EMBL" id="MBJ7599189.1"/>
    </source>
</evidence>
<keyword evidence="1 4" id="KW-0489">Methyltransferase</keyword>
<comment type="caution">
    <text evidence="5">The sequence shown here is derived from an EMBL/GenBank/DDBJ whole genome shotgun (WGS) entry which is preliminary data.</text>
</comment>
<feature type="binding site" evidence="4">
    <location>
        <position position="78"/>
    </location>
    <ligand>
        <name>S-adenosyl-L-methionine</name>
        <dbReference type="ChEBI" id="CHEBI:59789"/>
    </ligand>
</feature>
<dbReference type="InterPro" id="IPR029063">
    <property type="entry name" value="SAM-dependent_MTases_sf"/>
</dbReference>
<comment type="catalytic activity">
    <reaction evidence="4">
        <text>a 2-demethylmenaquinol + S-adenosyl-L-methionine = a menaquinol + S-adenosyl-L-homocysteine + H(+)</text>
        <dbReference type="Rhea" id="RHEA:42640"/>
        <dbReference type="Rhea" id="RHEA-COMP:9539"/>
        <dbReference type="Rhea" id="RHEA-COMP:9563"/>
        <dbReference type="ChEBI" id="CHEBI:15378"/>
        <dbReference type="ChEBI" id="CHEBI:18151"/>
        <dbReference type="ChEBI" id="CHEBI:55437"/>
        <dbReference type="ChEBI" id="CHEBI:57856"/>
        <dbReference type="ChEBI" id="CHEBI:59789"/>
        <dbReference type="EC" id="2.1.1.163"/>
    </reaction>
</comment>
<gene>
    <name evidence="4" type="primary">menG</name>
    <name evidence="5" type="ORF">JF922_14090</name>
</gene>
<dbReference type="RefSeq" id="WP_338202670.1">
    <property type="nucleotide sequence ID" value="NZ_JAEKNR010000142.1"/>
</dbReference>
<dbReference type="PROSITE" id="PS51608">
    <property type="entry name" value="SAM_MT_UBIE"/>
    <property type="match status" value="1"/>
</dbReference>
<comment type="similarity">
    <text evidence="4">Belongs to the class I-like SAM-binding methyltransferase superfamily. MenG/UbiE family.</text>
</comment>
<dbReference type="Proteomes" id="UP000612893">
    <property type="component" value="Unassembled WGS sequence"/>
</dbReference>
<dbReference type="EC" id="2.1.1.163" evidence="4"/>
<comment type="pathway">
    <text evidence="4">Quinol/quinone metabolism; menaquinone biosynthesis; menaquinol from 1,4-dihydroxy-2-naphthoate: step 2/2.</text>
</comment>
<dbReference type="Gene3D" id="3.40.50.150">
    <property type="entry name" value="Vaccinia Virus protein VP39"/>
    <property type="match status" value="1"/>
</dbReference>